<dbReference type="PANTHER" id="PTHR20959">
    <property type="entry name" value="TRANSPORT AND GOLGI ORGANIZATION PROTEIN 6 FAMILY MEMBER"/>
    <property type="match status" value="1"/>
</dbReference>
<dbReference type="GeneID" id="27725754"/>
<sequence>MASASSSNTPENSQARLARSLIESGMVAFNTESTEPAEVIRDARDKFEATLQSAGSWSLVQVLNGLVKPGVVAEWLRTEFLSALIRVPMRPQGVRATMEFIFSVHPSSTAVTSEEEATPQKKGANITPEALAMAAKLLSSTPPGITDQVWIDAIAPQLFHLLDGNDGPELARVAAHVVAFGILGRKRLGAPGAPGWNSFVKPVLENIKPSLNPEWRAQSENQKDDVIDLSTDKVIVSADDLHLALNRLSLLLQASPSPGLCRRLVDPILLPLWSISSWTDSSPRTKERYSNVAMPLLKMYLKVASSSSDKTDILLEKLMSVGDVKNGYVAWKYRKIPSGDLEIVVPRTLEQPLQLQDLDPEAIEQKASTLATTLVESCTETEISTVFMHLLKGWLSSRTPALSTTVKVKMEEEEPASPLQGLLKLAVLRHLLEKAEEKVIRKPDQLLELVCNVLEANSREAQENEVISVALSLLNQIISAPQFQKSQLKSDTLNLIEQSLQELSNHKSEEIAQTAMNLSLLLKYRDELEEPSDAVPPTERQIEDRNTYKLAMSYIRDPESPPPVKSEGLNLISGLIKSNSPALDIPAVLVLLSRLLSDGEDFINLRIIKMFVQLAEKHPRTVLQEILDHYLDAKELSSTDTRLRFGEALVQVVERLGLMFAGEIATQVCETLLSIVSRRGRRPKTAIKQERAARLQERKNKEAEEAWGGEVLDMSEDVPEEERINNEILSRIVEGWESKRGSEDVRMRASALSILSTAVETNISGVGPSLISATVDLCLHVLAFEPEMEKGILRRAAIIFIMGFARALNDAREQGRSLGFGLTEESREDILRTLRYIEVTDNDGLVQQHAKDVIESLENLRLATLLHQHTRRVPDIERVVGLPPRLDVHSGGGSRPKIEEIE</sequence>
<name>A0A084G3G0_PSEDA</name>
<dbReference type="Proteomes" id="UP000028545">
    <property type="component" value="Unassembled WGS sequence"/>
</dbReference>
<accession>A0A084G3G0</accession>
<evidence type="ECO:0000259" key="2">
    <source>
        <dbReference type="Pfam" id="PF10304"/>
    </source>
</evidence>
<evidence type="ECO:0000259" key="3">
    <source>
        <dbReference type="Pfam" id="PF10363"/>
    </source>
</evidence>
<proteinExistence type="inferred from homology"/>
<dbReference type="OrthoDB" id="39591at2759"/>
<keyword evidence="5" id="KW-1185">Reference proteome</keyword>
<comment type="caution">
    <text evidence="4">The sequence shown here is derived from an EMBL/GenBank/DDBJ whole genome shotgun (WGS) entry which is preliminary data.</text>
</comment>
<dbReference type="InterPro" id="IPR019451">
    <property type="entry name" value="Rtp1_C1"/>
</dbReference>
<dbReference type="VEuPathDB" id="FungiDB:SAPIO_CDS6682"/>
<reference evidence="4 5" key="1">
    <citation type="journal article" date="2014" name="Genome Announc.">
        <title>Draft genome sequence of the pathogenic fungus Scedosporium apiospermum.</title>
        <authorList>
            <person name="Vandeputte P."/>
            <person name="Ghamrawi S."/>
            <person name="Rechenmann M."/>
            <person name="Iltis A."/>
            <person name="Giraud S."/>
            <person name="Fleury M."/>
            <person name="Thornton C."/>
            <person name="Delhaes L."/>
            <person name="Meyer W."/>
            <person name="Papon N."/>
            <person name="Bouchara J.P."/>
        </authorList>
    </citation>
    <scope>NUCLEOTIDE SEQUENCE [LARGE SCALE GENOMIC DNA]</scope>
    <source>
        <strain evidence="4 5">IHEM 14462</strain>
    </source>
</reference>
<gene>
    <name evidence="4" type="ORF">SAPIO_CDS6682</name>
</gene>
<feature type="domain" description="RNA polymerase II assembly factor Rtp1 C-terminal" evidence="3">
    <location>
        <begin position="549"/>
        <end position="657"/>
    </location>
</feature>
<feature type="domain" description="RNA polymerase II assembly factor Rtp1 C-terminal" evidence="2">
    <location>
        <begin position="827"/>
        <end position="859"/>
    </location>
</feature>
<dbReference type="Pfam" id="PF10304">
    <property type="entry name" value="RTP1_C2"/>
    <property type="match status" value="1"/>
</dbReference>
<dbReference type="OMA" id="KRAYGAP"/>
<dbReference type="HOGENOM" id="CLU_006300_0_0_1"/>
<evidence type="ECO:0000313" key="4">
    <source>
        <dbReference type="EMBL" id="KEZ41872.1"/>
    </source>
</evidence>
<comment type="similarity">
    <text evidence="1">Belongs to the Tango6 family.</text>
</comment>
<protein>
    <submittedName>
        <fullName evidence="4">Protein required for cell</fullName>
    </submittedName>
</protein>
<dbReference type="SUPFAM" id="SSF48371">
    <property type="entry name" value="ARM repeat"/>
    <property type="match status" value="1"/>
</dbReference>
<dbReference type="RefSeq" id="XP_016641671.1">
    <property type="nucleotide sequence ID" value="XM_016788727.1"/>
</dbReference>
<dbReference type="InterPro" id="IPR019414">
    <property type="entry name" value="Rtp1_C2"/>
</dbReference>
<dbReference type="GO" id="GO:0009306">
    <property type="term" value="P:protein secretion"/>
    <property type="evidence" value="ECO:0007669"/>
    <property type="project" value="TreeGrafter"/>
</dbReference>
<dbReference type="InterPro" id="IPR016024">
    <property type="entry name" value="ARM-type_fold"/>
</dbReference>
<dbReference type="EMBL" id="JOWA01000106">
    <property type="protein sequence ID" value="KEZ41872.1"/>
    <property type="molecule type" value="Genomic_DNA"/>
</dbReference>
<organism evidence="4 5">
    <name type="scientific">Pseudallescheria apiosperma</name>
    <name type="common">Scedosporium apiospermum</name>
    <dbReference type="NCBI Taxonomy" id="563466"/>
    <lineage>
        <taxon>Eukaryota</taxon>
        <taxon>Fungi</taxon>
        <taxon>Dikarya</taxon>
        <taxon>Ascomycota</taxon>
        <taxon>Pezizomycotina</taxon>
        <taxon>Sordariomycetes</taxon>
        <taxon>Hypocreomycetidae</taxon>
        <taxon>Microascales</taxon>
        <taxon>Microascaceae</taxon>
        <taxon>Scedosporium</taxon>
    </lineage>
</organism>
<dbReference type="KEGG" id="sapo:SAPIO_CDS6682"/>
<dbReference type="AlphaFoldDB" id="A0A084G3G0"/>
<evidence type="ECO:0000313" key="5">
    <source>
        <dbReference type="Proteomes" id="UP000028545"/>
    </source>
</evidence>
<dbReference type="PANTHER" id="PTHR20959:SF1">
    <property type="entry name" value="TRANSPORT AND GOLGI ORGANIZATION PROTEIN 6 HOMOLOG"/>
    <property type="match status" value="1"/>
</dbReference>
<dbReference type="Pfam" id="PF10363">
    <property type="entry name" value="RTP1_C1"/>
    <property type="match status" value="1"/>
</dbReference>
<dbReference type="InterPro" id="IPR039600">
    <property type="entry name" value="TANGO6/Rtp1"/>
</dbReference>
<evidence type="ECO:0000256" key="1">
    <source>
        <dbReference type="ARBA" id="ARBA00005724"/>
    </source>
</evidence>